<keyword evidence="2" id="KW-1185">Reference proteome</keyword>
<reference evidence="1" key="1">
    <citation type="submission" date="2023-04" db="EMBL/GenBank/DDBJ databases">
        <title>A chromosome-level genome assembly of the parasitoid wasp Eretmocerus hayati.</title>
        <authorList>
            <person name="Zhong Y."/>
            <person name="Liu S."/>
            <person name="Liu Y."/>
        </authorList>
    </citation>
    <scope>NUCLEOTIDE SEQUENCE</scope>
    <source>
        <strain evidence="1">ZJU_SS_LIU_2023</strain>
    </source>
</reference>
<name>A0ACC2NCF8_9HYME</name>
<evidence type="ECO:0000313" key="1">
    <source>
        <dbReference type="EMBL" id="KAJ8668037.1"/>
    </source>
</evidence>
<gene>
    <name evidence="1" type="ORF">QAD02_009700</name>
</gene>
<organism evidence="1 2">
    <name type="scientific">Eretmocerus hayati</name>
    <dbReference type="NCBI Taxonomy" id="131215"/>
    <lineage>
        <taxon>Eukaryota</taxon>
        <taxon>Metazoa</taxon>
        <taxon>Ecdysozoa</taxon>
        <taxon>Arthropoda</taxon>
        <taxon>Hexapoda</taxon>
        <taxon>Insecta</taxon>
        <taxon>Pterygota</taxon>
        <taxon>Neoptera</taxon>
        <taxon>Endopterygota</taxon>
        <taxon>Hymenoptera</taxon>
        <taxon>Apocrita</taxon>
        <taxon>Proctotrupomorpha</taxon>
        <taxon>Chalcidoidea</taxon>
        <taxon>Aphelinidae</taxon>
        <taxon>Aphelininae</taxon>
        <taxon>Eretmocerus</taxon>
    </lineage>
</organism>
<dbReference type="Proteomes" id="UP001239111">
    <property type="component" value="Chromosome 4"/>
</dbReference>
<comment type="caution">
    <text evidence="1">The sequence shown here is derived from an EMBL/GenBank/DDBJ whole genome shotgun (WGS) entry which is preliminary data.</text>
</comment>
<accession>A0ACC2NCF8</accession>
<evidence type="ECO:0000313" key="2">
    <source>
        <dbReference type="Proteomes" id="UP001239111"/>
    </source>
</evidence>
<proteinExistence type="predicted"/>
<protein>
    <submittedName>
        <fullName evidence="1">Uncharacterized protein</fullName>
    </submittedName>
</protein>
<sequence>MNSDVTVKQDASYSKEIIPKIYEHILKDADDNVPGEILFSFLQILDYSIVKIESIRKTMSQTLRDSPGTYRLTVDALTKAPEVIETAEMLENANDDTCLELFDSKLRSVIDESIRIVRHNLKSQYKELNLSISQTFKDLNYTKEIIKEHLDNPMKKPEVCTGDGNCESLLQFVTRVNSLFNTVVHIEKTELMGIFASTFLWLREEENSHVIREKIVKPVTECLRKLNLNELKL</sequence>
<dbReference type="EMBL" id="CM056744">
    <property type="protein sequence ID" value="KAJ8668037.1"/>
    <property type="molecule type" value="Genomic_DNA"/>
</dbReference>